<evidence type="ECO:0000313" key="3">
    <source>
        <dbReference type="Proteomes" id="UP001153076"/>
    </source>
</evidence>
<dbReference type="Pfam" id="PF00498">
    <property type="entry name" value="FHA"/>
    <property type="match status" value="1"/>
</dbReference>
<dbReference type="AlphaFoldDB" id="A0A9Q1GL11"/>
<protein>
    <recommendedName>
        <fullName evidence="1">FHA domain-containing protein</fullName>
    </recommendedName>
</protein>
<dbReference type="PROSITE" id="PS50006">
    <property type="entry name" value="FHA_DOMAIN"/>
    <property type="match status" value="1"/>
</dbReference>
<keyword evidence="3" id="KW-1185">Reference proteome</keyword>
<evidence type="ECO:0000259" key="1">
    <source>
        <dbReference type="PROSITE" id="PS50006"/>
    </source>
</evidence>
<evidence type="ECO:0000313" key="2">
    <source>
        <dbReference type="EMBL" id="KAJ8422530.1"/>
    </source>
</evidence>
<dbReference type="InterPro" id="IPR000253">
    <property type="entry name" value="FHA_dom"/>
</dbReference>
<organism evidence="2 3">
    <name type="scientific">Carnegiea gigantea</name>
    <dbReference type="NCBI Taxonomy" id="171969"/>
    <lineage>
        <taxon>Eukaryota</taxon>
        <taxon>Viridiplantae</taxon>
        <taxon>Streptophyta</taxon>
        <taxon>Embryophyta</taxon>
        <taxon>Tracheophyta</taxon>
        <taxon>Spermatophyta</taxon>
        <taxon>Magnoliopsida</taxon>
        <taxon>eudicotyledons</taxon>
        <taxon>Gunneridae</taxon>
        <taxon>Pentapetalae</taxon>
        <taxon>Caryophyllales</taxon>
        <taxon>Cactineae</taxon>
        <taxon>Cactaceae</taxon>
        <taxon>Cactoideae</taxon>
        <taxon>Echinocereeae</taxon>
        <taxon>Carnegiea</taxon>
    </lineage>
</organism>
<sequence length="485" mass="54189">MASTASPILKLVIEKGPRNGETIEFNSKSTVRIDRVVRGNNLPITDAGISSKHLAIEFNSDSSKWVITDLESSNGTLLNNSQLKPLSSFELRNADEIKIGELTSIRVESGGEICHRRDPRRQAALKRGLALGSKAEECPNLEEGGSVRVRDLKWEDVQRAIDSGVTLGKQNRKGRTRGRAMEENVLGNGNAEDVGNVEVDVNVRGVGTRMTRNSKREGYEFLNLVEPVRAKRTRSEKKAEKVPENEAVDVGNCKEVENASLVEGKKTRGHWRKKKKLDVECLDNPKDAILEDMTTRETTQLEVPDVGEPTKEPMVDTVRQHVLGGVTTVEASQVEVQDTVSADKMTEKVSELEVEQVGGIVDVKGQPGQQRIEDAARENDNAVRARDWSDKVLEDERAEETEMGEVSEERDADAYVRYEDQEAGDVPDLEKMTLGEWFDYLEVCLSKQILTVTDEIILDMQKRAKQFDEFMLQQQNEEGKLPIST</sequence>
<dbReference type="InterPro" id="IPR008984">
    <property type="entry name" value="SMAD_FHA_dom_sf"/>
</dbReference>
<dbReference type="Proteomes" id="UP001153076">
    <property type="component" value="Unassembled WGS sequence"/>
</dbReference>
<proteinExistence type="predicted"/>
<dbReference type="EMBL" id="JAKOGI010002231">
    <property type="protein sequence ID" value="KAJ8422530.1"/>
    <property type="molecule type" value="Genomic_DNA"/>
</dbReference>
<comment type="caution">
    <text evidence="2">The sequence shown here is derived from an EMBL/GenBank/DDBJ whole genome shotgun (WGS) entry which is preliminary data.</text>
</comment>
<dbReference type="Gene3D" id="2.60.200.20">
    <property type="match status" value="1"/>
</dbReference>
<feature type="domain" description="FHA" evidence="1">
    <location>
        <begin position="31"/>
        <end position="83"/>
    </location>
</feature>
<dbReference type="SMART" id="SM00240">
    <property type="entry name" value="FHA"/>
    <property type="match status" value="1"/>
</dbReference>
<accession>A0A9Q1GL11</accession>
<dbReference type="SUPFAM" id="SSF49879">
    <property type="entry name" value="SMAD/FHA domain"/>
    <property type="match status" value="1"/>
</dbReference>
<dbReference type="OrthoDB" id="687730at2759"/>
<dbReference type="InterPro" id="IPR050923">
    <property type="entry name" value="Cell_Proc_Reg/RNA_Proc"/>
</dbReference>
<name>A0A9Q1GL11_9CARY</name>
<gene>
    <name evidence="2" type="ORF">Cgig2_011663</name>
</gene>
<reference evidence="2" key="1">
    <citation type="submission" date="2022-04" db="EMBL/GenBank/DDBJ databases">
        <title>Carnegiea gigantea Genome sequencing and assembly v2.</title>
        <authorList>
            <person name="Copetti D."/>
            <person name="Sanderson M.J."/>
            <person name="Burquez A."/>
            <person name="Wojciechowski M.F."/>
        </authorList>
    </citation>
    <scope>NUCLEOTIDE SEQUENCE</scope>
    <source>
        <strain evidence="2">SGP5-SGP5p</strain>
        <tissue evidence="2">Aerial part</tissue>
    </source>
</reference>
<dbReference type="PANTHER" id="PTHR23308">
    <property type="entry name" value="NUCLEAR INHIBITOR OF PROTEIN PHOSPHATASE-1"/>
    <property type="match status" value="1"/>
</dbReference>